<dbReference type="EMBL" id="KV429133">
    <property type="protein sequence ID" value="KZT64293.1"/>
    <property type="molecule type" value="Genomic_DNA"/>
</dbReference>
<sequence length="141" mass="14615">MQCSLHEGRGWIRSLFDGAFAGVPVAREHVGGGDEHTRRGEARRQPPIGALACAVASVEHAGGAQTKAHSHFCAGRTGRDRGVTPAGGGGSMAPPAFIWPPRLPLPMALLTFTRPPPPSPSALQPAPPARSSAPLRTPPPD</sequence>
<name>A0A165LE35_9APHY</name>
<evidence type="ECO:0000313" key="2">
    <source>
        <dbReference type="EMBL" id="KZT64293.1"/>
    </source>
</evidence>
<organism evidence="2 3">
    <name type="scientific">Daedalea quercina L-15889</name>
    <dbReference type="NCBI Taxonomy" id="1314783"/>
    <lineage>
        <taxon>Eukaryota</taxon>
        <taxon>Fungi</taxon>
        <taxon>Dikarya</taxon>
        <taxon>Basidiomycota</taxon>
        <taxon>Agaricomycotina</taxon>
        <taxon>Agaricomycetes</taxon>
        <taxon>Polyporales</taxon>
        <taxon>Fomitopsis</taxon>
    </lineage>
</organism>
<gene>
    <name evidence="2" type="ORF">DAEQUDRAFT_732802</name>
</gene>
<feature type="compositionally biased region" description="Pro residues" evidence="1">
    <location>
        <begin position="114"/>
        <end position="128"/>
    </location>
</feature>
<protein>
    <submittedName>
        <fullName evidence="2">Uncharacterized protein</fullName>
    </submittedName>
</protein>
<proteinExistence type="predicted"/>
<evidence type="ECO:0000313" key="3">
    <source>
        <dbReference type="Proteomes" id="UP000076727"/>
    </source>
</evidence>
<reference evidence="2 3" key="1">
    <citation type="journal article" date="2016" name="Mol. Biol. Evol.">
        <title>Comparative Genomics of Early-Diverging Mushroom-Forming Fungi Provides Insights into the Origins of Lignocellulose Decay Capabilities.</title>
        <authorList>
            <person name="Nagy L.G."/>
            <person name="Riley R."/>
            <person name="Tritt A."/>
            <person name="Adam C."/>
            <person name="Daum C."/>
            <person name="Floudas D."/>
            <person name="Sun H."/>
            <person name="Yadav J.S."/>
            <person name="Pangilinan J."/>
            <person name="Larsson K.H."/>
            <person name="Matsuura K."/>
            <person name="Barry K."/>
            <person name="Labutti K."/>
            <person name="Kuo R."/>
            <person name="Ohm R.A."/>
            <person name="Bhattacharya S.S."/>
            <person name="Shirouzu T."/>
            <person name="Yoshinaga Y."/>
            <person name="Martin F.M."/>
            <person name="Grigoriev I.V."/>
            <person name="Hibbett D.S."/>
        </authorList>
    </citation>
    <scope>NUCLEOTIDE SEQUENCE [LARGE SCALE GENOMIC DNA]</scope>
    <source>
        <strain evidence="2 3">L-15889</strain>
    </source>
</reference>
<evidence type="ECO:0000256" key="1">
    <source>
        <dbReference type="SAM" id="MobiDB-lite"/>
    </source>
</evidence>
<keyword evidence="3" id="KW-1185">Reference proteome</keyword>
<dbReference type="Proteomes" id="UP000076727">
    <property type="component" value="Unassembled WGS sequence"/>
</dbReference>
<feature type="region of interest" description="Disordered" evidence="1">
    <location>
        <begin position="74"/>
        <end position="141"/>
    </location>
</feature>
<accession>A0A165LE35</accession>
<dbReference type="AlphaFoldDB" id="A0A165LE35"/>